<feature type="transmembrane region" description="Helical" evidence="1">
    <location>
        <begin position="165"/>
        <end position="187"/>
    </location>
</feature>
<evidence type="ECO:0000313" key="2">
    <source>
        <dbReference type="EMBL" id="KAK7353326.1"/>
    </source>
</evidence>
<feature type="transmembrane region" description="Helical" evidence="1">
    <location>
        <begin position="207"/>
        <end position="227"/>
    </location>
</feature>
<keyword evidence="1" id="KW-0472">Membrane</keyword>
<sequence>MVKLASARDFRTYGPGLTKNRLEYINAGLYLIASILLLSGLTAQLSSQPRSGLLLIIAALAFILLVNLHDLFAHLAGIDFQLHLMTFDLQLAFVEFAVPLLQMLGTFLALLGVLFLFIKEEKGYGYSKLENYALNMLIAGSVFWVIGSIHNSCQIYEKADGHVQILQQCVCIPFFMGSLSFMLSAILNHQEKSKKIPHGIHLLGSTWIWLGIFGSLMFLTGGFTNLIKVFKMQQMNGIRLEKLRGGAHERLVSSREGRVPLIIERQTISHQPQETKITLAVPTPTPYKDILIGSANS</sequence>
<gene>
    <name evidence="2" type="ORF">VNO80_18771</name>
</gene>
<accession>A0AAN9MEZ1</accession>
<dbReference type="AlphaFoldDB" id="A0AAN9MEZ1"/>
<protein>
    <submittedName>
        <fullName evidence="2">Uncharacterized protein</fullName>
    </submittedName>
</protein>
<keyword evidence="3" id="KW-1185">Reference proteome</keyword>
<feature type="transmembrane region" description="Helical" evidence="1">
    <location>
        <begin position="24"/>
        <end position="41"/>
    </location>
</feature>
<dbReference type="EMBL" id="JAYMYR010000007">
    <property type="protein sequence ID" value="KAK7353326.1"/>
    <property type="molecule type" value="Genomic_DNA"/>
</dbReference>
<dbReference type="PANTHER" id="PTHR34967">
    <property type="entry name" value="OS02G0257200 PROTEIN"/>
    <property type="match status" value="1"/>
</dbReference>
<organism evidence="2 3">
    <name type="scientific">Phaseolus coccineus</name>
    <name type="common">Scarlet runner bean</name>
    <name type="synonym">Phaseolus multiflorus</name>
    <dbReference type="NCBI Taxonomy" id="3886"/>
    <lineage>
        <taxon>Eukaryota</taxon>
        <taxon>Viridiplantae</taxon>
        <taxon>Streptophyta</taxon>
        <taxon>Embryophyta</taxon>
        <taxon>Tracheophyta</taxon>
        <taxon>Spermatophyta</taxon>
        <taxon>Magnoliopsida</taxon>
        <taxon>eudicotyledons</taxon>
        <taxon>Gunneridae</taxon>
        <taxon>Pentapetalae</taxon>
        <taxon>rosids</taxon>
        <taxon>fabids</taxon>
        <taxon>Fabales</taxon>
        <taxon>Fabaceae</taxon>
        <taxon>Papilionoideae</taxon>
        <taxon>50 kb inversion clade</taxon>
        <taxon>NPAAA clade</taxon>
        <taxon>indigoferoid/millettioid clade</taxon>
        <taxon>Phaseoleae</taxon>
        <taxon>Phaseolus</taxon>
    </lineage>
</organism>
<keyword evidence="1" id="KW-1133">Transmembrane helix</keyword>
<comment type="caution">
    <text evidence="2">The sequence shown here is derived from an EMBL/GenBank/DDBJ whole genome shotgun (WGS) entry which is preliminary data.</text>
</comment>
<name>A0AAN9MEZ1_PHACN</name>
<evidence type="ECO:0000256" key="1">
    <source>
        <dbReference type="SAM" id="Phobius"/>
    </source>
</evidence>
<dbReference type="PANTHER" id="PTHR34967:SF1">
    <property type="entry name" value="OS02G0257200 PROTEIN"/>
    <property type="match status" value="1"/>
</dbReference>
<dbReference type="Proteomes" id="UP001374584">
    <property type="component" value="Unassembled WGS sequence"/>
</dbReference>
<reference evidence="2 3" key="1">
    <citation type="submission" date="2024-01" db="EMBL/GenBank/DDBJ databases">
        <title>The genomes of 5 underutilized Papilionoideae crops provide insights into root nodulation and disease resistanc.</title>
        <authorList>
            <person name="Jiang F."/>
        </authorList>
    </citation>
    <scope>NUCLEOTIDE SEQUENCE [LARGE SCALE GENOMIC DNA]</scope>
    <source>
        <strain evidence="2">JINMINGXINNONG_FW02</strain>
        <tissue evidence="2">Leaves</tissue>
    </source>
</reference>
<proteinExistence type="predicted"/>
<feature type="transmembrane region" description="Helical" evidence="1">
    <location>
        <begin position="53"/>
        <end position="76"/>
    </location>
</feature>
<evidence type="ECO:0000313" key="3">
    <source>
        <dbReference type="Proteomes" id="UP001374584"/>
    </source>
</evidence>
<keyword evidence="1" id="KW-0812">Transmembrane</keyword>
<feature type="transmembrane region" description="Helical" evidence="1">
    <location>
        <begin position="129"/>
        <end position="150"/>
    </location>
</feature>
<feature type="transmembrane region" description="Helical" evidence="1">
    <location>
        <begin position="96"/>
        <end position="117"/>
    </location>
</feature>